<feature type="domain" description="C2H2-type" evidence="13">
    <location>
        <begin position="396"/>
        <end position="423"/>
    </location>
</feature>
<dbReference type="AlphaFoldDB" id="A0A9N9WTW8"/>
<evidence type="ECO:0000256" key="12">
    <source>
        <dbReference type="PROSITE-ProRule" id="PRU01263"/>
    </source>
</evidence>
<feature type="domain" description="C2H2-type" evidence="13">
    <location>
        <begin position="239"/>
        <end position="267"/>
    </location>
</feature>
<reference evidence="15" key="2">
    <citation type="submission" date="2022-10" db="EMBL/GenBank/DDBJ databases">
        <authorList>
            <consortium name="ENA_rothamsted_submissions"/>
            <consortium name="culmorum"/>
            <person name="King R."/>
        </authorList>
    </citation>
    <scope>NUCLEOTIDE SEQUENCE</scope>
</reference>
<evidence type="ECO:0000256" key="2">
    <source>
        <dbReference type="ARBA" id="ARBA00006991"/>
    </source>
</evidence>
<dbReference type="GO" id="GO:0008270">
    <property type="term" value="F:zinc ion binding"/>
    <property type="evidence" value="ECO:0007669"/>
    <property type="project" value="UniProtKB-UniRule"/>
</dbReference>
<keyword evidence="7" id="KW-0805">Transcription regulation</keyword>
<comment type="subcellular location">
    <subcellularLocation>
        <location evidence="1">Nucleus</location>
    </subcellularLocation>
</comment>
<dbReference type="SUPFAM" id="SSF57667">
    <property type="entry name" value="beta-beta-alpha zinc fingers"/>
    <property type="match status" value="6"/>
</dbReference>
<dbReference type="InterPro" id="IPR012934">
    <property type="entry name" value="Znf_AD"/>
</dbReference>
<feature type="domain" description="C2H2-type" evidence="13">
    <location>
        <begin position="211"/>
        <end position="238"/>
    </location>
</feature>
<evidence type="ECO:0000256" key="1">
    <source>
        <dbReference type="ARBA" id="ARBA00004123"/>
    </source>
</evidence>
<evidence type="ECO:0000256" key="8">
    <source>
        <dbReference type="ARBA" id="ARBA00023125"/>
    </source>
</evidence>
<dbReference type="GO" id="GO:0000981">
    <property type="term" value="F:DNA-binding transcription factor activity, RNA polymerase II-specific"/>
    <property type="evidence" value="ECO:0007669"/>
    <property type="project" value="TreeGrafter"/>
</dbReference>
<dbReference type="Pfam" id="PF07776">
    <property type="entry name" value="zf-AD"/>
    <property type="match status" value="1"/>
</dbReference>
<dbReference type="SUPFAM" id="SSF57716">
    <property type="entry name" value="Glucocorticoid receptor-like (DNA-binding domain)"/>
    <property type="match status" value="1"/>
</dbReference>
<feature type="domain" description="C2H2-type" evidence="13">
    <location>
        <begin position="268"/>
        <end position="294"/>
    </location>
</feature>
<dbReference type="GO" id="GO:0005634">
    <property type="term" value="C:nucleus"/>
    <property type="evidence" value="ECO:0007669"/>
    <property type="project" value="UniProtKB-SubCell"/>
</dbReference>
<feature type="binding site" evidence="12">
    <location>
        <position position="74"/>
    </location>
    <ligand>
        <name>Zn(2+)</name>
        <dbReference type="ChEBI" id="CHEBI:29105"/>
    </ligand>
</feature>
<evidence type="ECO:0000256" key="10">
    <source>
        <dbReference type="ARBA" id="ARBA00023242"/>
    </source>
</evidence>
<dbReference type="FunFam" id="3.30.160.60:FF:000774">
    <property type="entry name" value="Zinc finger protein"/>
    <property type="match status" value="1"/>
</dbReference>
<dbReference type="Gene3D" id="3.40.1800.20">
    <property type="match status" value="1"/>
</dbReference>
<keyword evidence="8" id="KW-0238">DNA-binding</keyword>
<gene>
    <name evidence="15" type="ORF">CHIRRI_LOCUS8004</name>
</gene>
<evidence type="ECO:0000256" key="4">
    <source>
        <dbReference type="ARBA" id="ARBA00022737"/>
    </source>
</evidence>
<evidence type="ECO:0000256" key="5">
    <source>
        <dbReference type="ARBA" id="ARBA00022771"/>
    </source>
</evidence>
<dbReference type="FunFam" id="3.30.160.60:FF:000875">
    <property type="entry name" value="zinc finger protein 236 isoform X7"/>
    <property type="match status" value="1"/>
</dbReference>
<keyword evidence="10" id="KW-0539">Nucleus</keyword>
<organism evidence="15 16">
    <name type="scientific">Chironomus riparius</name>
    <dbReference type="NCBI Taxonomy" id="315576"/>
    <lineage>
        <taxon>Eukaryota</taxon>
        <taxon>Metazoa</taxon>
        <taxon>Ecdysozoa</taxon>
        <taxon>Arthropoda</taxon>
        <taxon>Hexapoda</taxon>
        <taxon>Insecta</taxon>
        <taxon>Pterygota</taxon>
        <taxon>Neoptera</taxon>
        <taxon>Endopterygota</taxon>
        <taxon>Diptera</taxon>
        <taxon>Nematocera</taxon>
        <taxon>Chironomoidea</taxon>
        <taxon>Chironomidae</taxon>
        <taxon>Chironominae</taxon>
        <taxon>Chironomus</taxon>
    </lineage>
</organism>
<feature type="domain" description="C2H2-type" evidence="13">
    <location>
        <begin position="301"/>
        <end position="328"/>
    </location>
</feature>
<dbReference type="OrthoDB" id="654211at2759"/>
<dbReference type="Gene3D" id="3.30.160.60">
    <property type="entry name" value="Classic Zinc Finger"/>
    <property type="match status" value="7"/>
</dbReference>
<keyword evidence="9" id="KW-0804">Transcription</keyword>
<feature type="binding site" evidence="12">
    <location>
        <position position="71"/>
    </location>
    <ligand>
        <name>Zn(2+)</name>
        <dbReference type="ChEBI" id="CHEBI:29105"/>
    </ligand>
</feature>
<dbReference type="GO" id="GO:0000978">
    <property type="term" value="F:RNA polymerase II cis-regulatory region sequence-specific DNA binding"/>
    <property type="evidence" value="ECO:0007669"/>
    <property type="project" value="TreeGrafter"/>
</dbReference>
<proteinExistence type="inferred from homology"/>
<dbReference type="FunFam" id="3.30.160.60:FF:000182">
    <property type="entry name" value="zinc finger protein 366"/>
    <property type="match status" value="1"/>
</dbReference>
<dbReference type="InterPro" id="IPR036236">
    <property type="entry name" value="Znf_C2H2_sf"/>
</dbReference>
<evidence type="ECO:0000313" key="16">
    <source>
        <dbReference type="Proteomes" id="UP001153620"/>
    </source>
</evidence>
<feature type="binding site" evidence="12">
    <location>
        <position position="22"/>
    </location>
    <ligand>
        <name>Zn(2+)</name>
        <dbReference type="ChEBI" id="CHEBI:29105"/>
    </ligand>
</feature>
<keyword evidence="3 12" id="KW-0479">Metal-binding</keyword>
<dbReference type="InterPro" id="IPR056436">
    <property type="entry name" value="Znf-C2H2_ZIC1-5/GLI1-3-like"/>
</dbReference>
<dbReference type="PROSITE" id="PS00028">
    <property type="entry name" value="ZINC_FINGER_C2H2_1"/>
    <property type="match status" value="9"/>
</dbReference>
<dbReference type="PANTHER" id="PTHR23235">
    <property type="entry name" value="KRUEPPEL-LIKE TRANSCRIPTION FACTOR"/>
    <property type="match status" value="1"/>
</dbReference>
<evidence type="ECO:0000313" key="15">
    <source>
        <dbReference type="EMBL" id="CAG9805127.1"/>
    </source>
</evidence>
<dbReference type="SMART" id="SM00355">
    <property type="entry name" value="ZnF_C2H2"/>
    <property type="match status" value="9"/>
</dbReference>
<keyword evidence="5 11" id="KW-0863">Zinc-finger</keyword>
<feature type="domain" description="ZAD" evidence="14">
    <location>
        <begin position="17"/>
        <end position="98"/>
    </location>
</feature>
<dbReference type="Proteomes" id="UP001153620">
    <property type="component" value="Chromosome 2"/>
</dbReference>
<feature type="domain" description="C2H2-type" evidence="13">
    <location>
        <begin position="451"/>
        <end position="474"/>
    </location>
</feature>
<keyword evidence="16" id="KW-1185">Reference proteome</keyword>
<dbReference type="Pfam" id="PF00096">
    <property type="entry name" value="zf-C2H2"/>
    <property type="match status" value="5"/>
</dbReference>
<protein>
    <submittedName>
        <fullName evidence="15">Uncharacterized protein</fullName>
    </submittedName>
</protein>
<reference evidence="15" key="1">
    <citation type="submission" date="2022-01" db="EMBL/GenBank/DDBJ databases">
        <authorList>
            <person name="King R."/>
        </authorList>
    </citation>
    <scope>NUCLEOTIDE SEQUENCE</scope>
</reference>
<keyword evidence="6 12" id="KW-0862">Zinc</keyword>
<dbReference type="PANTHER" id="PTHR23235:SF120">
    <property type="entry name" value="KRUPPEL-LIKE FACTOR 15"/>
    <property type="match status" value="1"/>
</dbReference>
<keyword evidence="4" id="KW-0677">Repeat</keyword>
<dbReference type="PROSITE" id="PS50157">
    <property type="entry name" value="ZINC_FINGER_C2H2_2"/>
    <property type="match status" value="9"/>
</dbReference>
<evidence type="ECO:0000256" key="7">
    <source>
        <dbReference type="ARBA" id="ARBA00023015"/>
    </source>
</evidence>
<comment type="similarity">
    <text evidence="2">Belongs to the krueppel C2H2-type zinc-finger protein family.</text>
</comment>
<dbReference type="Pfam" id="PF23561">
    <property type="entry name" value="zf-C2H2_15"/>
    <property type="match status" value="1"/>
</dbReference>
<feature type="domain" description="C2H2-type" evidence="13">
    <location>
        <begin position="340"/>
        <end position="367"/>
    </location>
</feature>
<evidence type="ECO:0000256" key="9">
    <source>
        <dbReference type="ARBA" id="ARBA00023163"/>
    </source>
</evidence>
<dbReference type="Pfam" id="PF13894">
    <property type="entry name" value="zf-C2H2_4"/>
    <property type="match status" value="1"/>
</dbReference>
<dbReference type="SMART" id="SM00868">
    <property type="entry name" value="zf-AD"/>
    <property type="match status" value="2"/>
</dbReference>
<dbReference type="InterPro" id="IPR013087">
    <property type="entry name" value="Znf_C2H2_type"/>
</dbReference>
<feature type="domain" description="C2H2-type" evidence="13">
    <location>
        <begin position="368"/>
        <end position="395"/>
    </location>
</feature>
<feature type="binding site" evidence="12">
    <location>
        <position position="19"/>
    </location>
    <ligand>
        <name>Zn(2+)</name>
        <dbReference type="ChEBI" id="CHEBI:29105"/>
    </ligand>
</feature>
<dbReference type="PROSITE" id="PS51915">
    <property type="entry name" value="ZAD"/>
    <property type="match status" value="1"/>
</dbReference>
<accession>A0A9N9WTW8</accession>
<name>A0A9N9WTW8_9DIPT</name>
<evidence type="ECO:0000259" key="13">
    <source>
        <dbReference type="PROSITE" id="PS50157"/>
    </source>
</evidence>
<dbReference type="Pfam" id="PF13912">
    <property type="entry name" value="zf-C2H2_6"/>
    <property type="match status" value="1"/>
</dbReference>
<dbReference type="FunFam" id="3.30.160.60:FF:000608">
    <property type="entry name" value="zinc finger protein 286A isoform X1"/>
    <property type="match status" value="1"/>
</dbReference>
<sequence length="529" mass="61889">MMETKLTVQLEEVSIEKVCRTCLNTAGDDTMISLYDICSEELANKLNFFELINETFGKIMPFTQNLPNRLCSECQAMIKRSFDFKKQCMNSTQILTEALESDINISGVEDKCTQTDQQNIQMHFDNENFDTINIQDEGMFVNSQTNPLTVLHPVVSQESILQFKVEKDNNESCIVDEDIQNRSLDPKEFEFENPFNEHDTDEDENKLKQNYQCDKCNKTFTRLTHLKRHQLSHNESRSLQCTVCSKGFTRLDRLNHHMLSNHSESKPFHCEVPDCKKGFLKEEHLKKHIESKHSEGIREKEICSFCHKTFSSKKYLKTHMKVHNIDKSNAKKDPQNEKPFLCSECGLRFVRNDYLVIHMRRHLGLKPYKCRFCDKGFPRATDLTVHERYHTNEKTHLCNLCGKGFQRAYNLLVHMRVHTGEKPYSCSYCSKSFSQGNDLKAHIRRHTGERFKCDLCSEGFIQGYHLRNHKKTVHGIDIKSHIRRVEKFVGPANTTIKELEHENEQEMIEMPIIEQEVKIEAEYKTINQN</sequence>
<evidence type="ECO:0000256" key="3">
    <source>
        <dbReference type="ARBA" id="ARBA00022723"/>
    </source>
</evidence>
<evidence type="ECO:0000256" key="6">
    <source>
        <dbReference type="ARBA" id="ARBA00022833"/>
    </source>
</evidence>
<dbReference type="EMBL" id="OU895878">
    <property type="protein sequence ID" value="CAG9805127.1"/>
    <property type="molecule type" value="Genomic_DNA"/>
</dbReference>
<evidence type="ECO:0000259" key="14">
    <source>
        <dbReference type="PROSITE" id="PS51915"/>
    </source>
</evidence>
<evidence type="ECO:0000256" key="11">
    <source>
        <dbReference type="PROSITE-ProRule" id="PRU00042"/>
    </source>
</evidence>
<feature type="domain" description="C2H2-type" evidence="13">
    <location>
        <begin position="424"/>
        <end position="451"/>
    </location>
</feature>